<dbReference type="OrthoDB" id="29253at2"/>
<dbReference type="PATRIC" id="fig|504728.9.peg.1621"/>
<dbReference type="eggNOG" id="COG4370">
    <property type="taxonomic scope" value="Bacteria"/>
</dbReference>
<dbReference type="PANTHER" id="PTHR39517">
    <property type="entry name" value="SLL0192 PROTEIN"/>
    <property type="match status" value="1"/>
</dbReference>
<gene>
    <name evidence="1" type="ordered locus">Mrub_2931</name>
    <name evidence="2" type="ORF">K649_07865</name>
</gene>
<dbReference type="NCBIfam" id="TIGR03492">
    <property type="entry name" value="lipid-A-disaccharide synthase-related protein"/>
    <property type="match status" value="1"/>
</dbReference>
<reference evidence="2 4" key="3">
    <citation type="submission" date="2013-04" db="EMBL/GenBank/DDBJ databases">
        <authorList>
            <person name="Chin J."/>
            <person name="Alexander D.H."/>
            <person name="Marks P."/>
            <person name="Korlach J."/>
            <person name="Clum A."/>
            <person name="Copeland A."/>
        </authorList>
    </citation>
    <scope>NUCLEOTIDE SEQUENCE [LARGE SCALE GENOMIC DNA]</scope>
    <source>
        <strain evidence="4">ATCC 35948 / DSM 1279 / VKM B-1258 / 21</strain>
        <strain evidence="2">DSM 1279</strain>
    </source>
</reference>
<dbReference type="EMBL" id="CP005385">
    <property type="protein sequence ID" value="AGK04868.1"/>
    <property type="molecule type" value="Genomic_DNA"/>
</dbReference>
<reference evidence="2" key="2">
    <citation type="submission" date="2013-04" db="EMBL/GenBank/DDBJ databases">
        <title>Non-Hybrid, Finished Microbial Genome Assemblies from Long-Read SMRT Sequencing Data.</title>
        <authorList>
            <person name="Klammer A."/>
            <person name="Drake J."/>
            <person name="Heiner C."/>
            <person name="Clum A."/>
            <person name="Copeland A."/>
            <person name="Huddleston J."/>
            <person name="Eichler E."/>
            <person name="Turner S.W."/>
        </authorList>
    </citation>
    <scope>NUCLEOTIDE SEQUENCE</scope>
    <source>
        <strain evidence="2">DSM 1279</strain>
    </source>
</reference>
<reference evidence="1 3" key="1">
    <citation type="journal article" date="2010" name="Stand. Genomic Sci.">
        <title>Complete genome sequence of Meiothermus ruber type strain (21).</title>
        <authorList>
            <person name="Tindall B.J."/>
            <person name="Sikorski J."/>
            <person name="Lucas S."/>
            <person name="Goltsman E."/>
            <person name="Copeland A."/>
            <person name="Glavina Del Rio T."/>
            <person name="Nolan M."/>
            <person name="Tice H."/>
            <person name="Cheng J.F."/>
            <person name="Han C."/>
            <person name="Pitluck S."/>
            <person name="Liolios K."/>
            <person name="Ivanova N."/>
            <person name="Mavromatis K."/>
            <person name="Ovchinnikova G."/>
            <person name="Pati A."/>
            <person name="Fahnrich R."/>
            <person name="Goodwin L."/>
            <person name="Chen A."/>
            <person name="Palaniappan K."/>
            <person name="Land M."/>
            <person name="Hauser L."/>
            <person name="Chang Y.J."/>
            <person name="Jeffries C.D."/>
            <person name="Rohde M."/>
            <person name="Goker M."/>
            <person name="Woyke T."/>
            <person name="Bristow J."/>
            <person name="Eisen J.A."/>
            <person name="Markowitz V."/>
            <person name="Hugenholtz P."/>
            <person name="Kyrpides N.C."/>
            <person name="Klenk H.P."/>
            <person name="Lapidus A."/>
        </authorList>
    </citation>
    <scope>NUCLEOTIDE SEQUENCE [LARGE SCALE GENOMIC DNA]</scope>
    <source>
        <strain evidence="3">ATCC 35948 / DSM 1279 / VKM B-1258 / 21</strain>
        <strain evidence="1">DSM 1279</strain>
    </source>
</reference>
<sequence length="392" mass="41797">MKQILLISNGHGEDIIGATLGGALQALGYALQAVPLVGQGQAYRRAGIPTLGPCRELPSGGFALQGAAALWADLRAGWFSMSRAQYQAVQAAARGAQATLAVGDVYALGVGVVFGGRPLFLMQCRSSLRVGGRPYSVTERLLMRQAVRVYPREPEGAAWLRARGLPQACYLGNPMLDALDEGSLELPPPYLLLLPGSRQDAYWSLPVMLEACRRLRDTALTPVVAWAGLPLDRLELKDYRLEATGRSEGVTHRLSHPDGTVVYLAQRAFGAALRGSRLALSTSGTAAEQAAGYGVPLVGFPTPGPQYTPGFAQTQKRLLGDALMLTEPSPEAVVRGVRAFLSSETLLERARAAGKAAMGEPGAAARIALDLHQHLHQHLQATGLEPERSRSR</sequence>
<evidence type="ECO:0000313" key="4">
    <source>
        <dbReference type="Proteomes" id="UP000013026"/>
    </source>
</evidence>
<dbReference type="SUPFAM" id="SSF53756">
    <property type="entry name" value="UDP-Glycosyltransferase/glycogen phosphorylase"/>
    <property type="match status" value="1"/>
</dbReference>
<dbReference type="STRING" id="504728.K649_07865"/>
<dbReference type="Proteomes" id="UP000006655">
    <property type="component" value="Chromosome"/>
</dbReference>
<dbReference type="InterPro" id="IPR019994">
    <property type="entry name" value="Lipid-A-disac_synthase-rel_put"/>
</dbReference>
<keyword evidence="3" id="KW-1185">Reference proteome</keyword>
<dbReference type="RefSeq" id="WP_013015175.1">
    <property type="nucleotide sequence ID" value="NC_013946.1"/>
</dbReference>
<protein>
    <recommendedName>
        <fullName evidence="5">Lipid-A-disaccharide synthase</fullName>
    </recommendedName>
</protein>
<evidence type="ECO:0008006" key="5">
    <source>
        <dbReference type="Google" id="ProtNLM"/>
    </source>
</evidence>
<evidence type="ECO:0000313" key="3">
    <source>
        <dbReference type="Proteomes" id="UP000006655"/>
    </source>
</evidence>
<dbReference type="PANTHER" id="PTHR39517:SF1">
    <property type="entry name" value="LIPID-A-DISACCHARIDE SYNTHASE"/>
    <property type="match status" value="1"/>
</dbReference>
<dbReference type="EMBL" id="CP001743">
    <property type="protein sequence ID" value="ADD29677.1"/>
    <property type="molecule type" value="Genomic_DNA"/>
</dbReference>
<evidence type="ECO:0000313" key="2">
    <source>
        <dbReference type="EMBL" id="AGK04868.1"/>
    </source>
</evidence>
<dbReference type="KEGG" id="mre:K649_07865"/>
<accession>D3PPR3</accession>
<proteinExistence type="predicted"/>
<evidence type="ECO:0000313" key="1">
    <source>
        <dbReference type="EMBL" id="ADD29677.1"/>
    </source>
</evidence>
<name>D3PPR3_MEIRD</name>
<organism evidence="2 4">
    <name type="scientific">Meiothermus ruber (strain ATCC 35948 / DSM 1279 / VKM B-1258 / 21)</name>
    <name type="common">Thermus ruber</name>
    <dbReference type="NCBI Taxonomy" id="504728"/>
    <lineage>
        <taxon>Bacteria</taxon>
        <taxon>Thermotogati</taxon>
        <taxon>Deinococcota</taxon>
        <taxon>Deinococci</taxon>
        <taxon>Thermales</taxon>
        <taxon>Thermaceae</taxon>
        <taxon>Meiothermus</taxon>
    </lineage>
</organism>
<dbReference type="Proteomes" id="UP000013026">
    <property type="component" value="Chromosome"/>
</dbReference>
<dbReference type="KEGG" id="mrb:Mrub_2931"/>
<dbReference type="AlphaFoldDB" id="D3PPR3"/>